<evidence type="ECO:0000313" key="2">
    <source>
        <dbReference type="EMBL" id="OWY29639.1"/>
    </source>
</evidence>
<evidence type="ECO:0000313" key="3">
    <source>
        <dbReference type="Proteomes" id="UP000197596"/>
    </source>
</evidence>
<accession>A0A2D0B5Q2</accession>
<name>A0A2D0B5Q2_9BURK</name>
<dbReference type="AlphaFoldDB" id="A0A2D0B5Q2"/>
<dbReference type="PANTHER" id="PTHR42993:SF1">
    <property type="entry name" value="MAOC-LIKE DEHYDRATASE DOMAIN-CONTAINING PROTEIN"/>
    <property type="match status" value="1"/>
</dbReference>
<dbReference type="Proteomes" id="UP000197596">
    <property type="component" value="Unassembled WGS sequence"/>
</dbReference>
<organism evidence="2 3">
    <name type="scientific">Herbaspirillum robiniae</name>
    <dbReference type="NCBI Taxonomy" id="2014887"/>
    <lineage>
        <taxon>Bacteria</taxon>
        <taxon>Pseudomonadati</taxon>
        <taxon>Pseudomonadota</taxon>
        <taxon>Betaproteobacteria</taxon>
        <taxon>Burkholderiales</taxon>
        <taxon>Oxalobacteraceae</taxon>
        <taxon>Herbaspirillum</taxon>
    </lineage>
</organism>
<gene>
    <name evidence="2" type="ORF">CEJ42_07170</name>
</gene>
<dbReference type="Gene3D" id="3.10.129.10">
    <property type="entry name" value="Hotdog Thioesterase"/>
    <property type="match status" value="1"/>
</dbReference>
<dbReference type="Pfam" id="PF01575">
    <property type="entry name" value="MaoC_dehydratas"/>
    <property type="match status" value="1"/>
</dbReference>
<reference evidence="2 3" key="1">
    <citation type="submission" date="2017-06" db="EMBL/GenBank/DDBJ databases">
        <title>Herbaspirillum phytohormonus sp. nov., isolated from the root nodule of Robinia pseudoacacia in lead-zinc mine.</title>
        <authorList>
            <person name="Fan M."/>
            <person name="Lin Y."/>
        </authorList>
    </citation>
    <scope>NUCLEOTIDE SEQUENCE [LARGE SCALE GENOMIC DNA]</scope>
    <source>
        <strain evidence="2 3">HZ10</strain>
    </source>
</reference>
<dbReference type="SUPFAM" id="SSF54637">
    <property type="entry name" value="Thioesterase/thiol ester dehydrase-isomerase"/>
    <property type="match status" value="1"/>
</dbReference>
<dbReference type="CDD" id="cd03450">
    <property type="entry name" value="NodN"/>
    <property type="match status" value="1"/>
</dbReference>
<comment type="caution">
    <text evidence="2">The sequence shown here is derived from an EMBL/GenBank/DDBJ whole genome shotgun (WGS) entry which is preliminary data.</text>
</comment>
<feature type="domain" description="MaoC-like" evidence="1">
    <location>
        <begin position="13"/>
        <end position="119"/>
    </location>
</feature>
<dbReference type="InterPro" id="IPR029069">
    <property type="entry name" value="HotDog_dom_sf"/>
</dbReference>
<dbReference type="PANTHER" id="PTHR42993">
    <property type="entry name" value="MAOC-LIKE DEHYDRATASE DOMAIN-CONTAINING PROTEIN"/>
    <property type="match status" value="1"/>
</dbReference>
<evidence type="ECO:0000259" key="1">
    <source>
        <dbReference type="Pfam" id="PF01575"/>
    </source>
</evidence>
<dbReference type="RefSeq" id="WP_088750483.1">
    <property type="nucleotide sequence ID" value="NZ_NJGU01000004.1"/>
</dbReference>
<dbReference type="EMBL" id="NJGU01000004">
    <property type="protein sequence ID" value="OWY29639.1"/>
    <property type="molecule type" value="Genomic_DNA"/>
</dbReference>
<dbReference type="InterPro" id="IPR039375">
    <property type="entry name" value="NodN-like"/>
</dbReference>
<protein>
    <submittedName>
        <fullName evidence="2">Dehydratase</fullName>
    </submittedName>
</protein>
<proteinExistence type="predicted"/>
<dbReference type="InterPro" id="IPR002539">
    <property type="entry name" value="MaoC-like_dom"/>
</dbReference>
<sequence>MREIATLEELKSLAGQEVAVSDWIEVSQEQVNRFADATGDHQWIHVDVERAARELPFGGTVAHGFLTLALLPRLLGSAISLGADVKMLLNYGLNRVRFPAPLPVGRSVRGVIVLQSVEDIPGGAQLAWEITVECEGSEKPVCVAEFLVRRY</sequence>